<dbReference type="VEuPathDB" id="TriTrypDB:TRSC58_01638"/>
<evidence type="ECO:0000313" key="1">
    <source>
        <dbReference type="EMBL" id="ESL10626.1"/>
    </source>
</evidence>
<name>A0A061J974_TRYRA</name>
<organism evidence="1 2">
    <name type="scientific">Trypanosoma rangeli SC58</name>
    <dbReference type="NCBI Taxonomy" id="429131"/>
    <lineage>
        <taxon>Eukaryota</taxon>
        <taxon>Discoba</taxon>
        <taxon>Euglenozoa</taxon>
        <taxon>Kinetoplastea</taxon>
        <taxon>Metakinetoplastina</taxon>
        <taxon>Trypanosomatida</taxon>
        <taxon>Trypanosomatidae</taxon>
        <taxon>Trypanosoma</taxon>
        <taxon>Herpetosoma</taxon>
    </lineage>
</organism>
<accession>A0A061J974</accession>
<sequence length="114" mass="13082">MHQKKAGEKLTAEELQLRVKQGLQKRKKCALCLQVFYVDELPGAITHKSILELRQRWGLDVRRGDRMPPPSQLYKREELCVFCMQFFDSSGTLQAQQQLLASTRGGLPARLALR</sequence>
<dbReference type="AlphaFoldDB" id="A0A061J974"/>
<protein>
    <submittedName>
        <fullName evidence="1">Uncharacterized protein</fullName>
    </submittedName>
</protein>
<evidence type="ECO:0000313" key="2">
    <source>
        <dbReference type="Proteomes" id="UP000031737"/>
    </source>
</evidence>
<dbReference type="EMBL" id="AUPL01001638">
    <property type="protein sequence ID" value="ESL10626.1"/>
    <property type="molecule type" value="Genomic_DNA"/>
</dbReference>
<comment type="caution">
    <text evidence="1">The sequence shown here is derived from an EMBL/GenBank/DDBJ whole genome shotgun (WGS) entry which is preliminary data.</text>
</comment>
<dbReference type="OrthoDB" id="10249316at2759"/>
<gene>
    <name evidence="1" type="ORF">TRSC58_01638</name>
</gene>
<reference evidence="1 2" key="1">
    <citation type="submission" date="2013-07" db="EMBL/GenBank/DDBJ databases">
        <authorList>
            <person name="Stoco P.H."/>
            <person name="Wagner G."/>
            <person name="Gerber A."/>
            <person name="Zaha A."/>
            <person name="Thompson C."/>
            <person name="Bartholomeu D.C."/>
            <person name="Luckemeyer D.D."/>
            <person name="Bahia D."/>
            <person name="Loreto E."/>
            <person name="Prestes E.B."/>
            <person name="Lima F.M."/>
            <person name="Rodrigues-Luiz G."/>
            <person name="Vallejo G.A."/>
            <person name="Filho J.F."/>
            <person name="Monteiro K.M."/>
            <person name="Tyler K.M."/>
            <person name="de Almeida L.G."/>
            <person name="Ortiz M.F."/>
            <person name="Siervo M.A."/>
            <person name="de Moraes M.H."/>
            <person name="Cunha O.L."/>
            <person name="Mendonca-Neto R."/>
            <person name="Silva R."/>
            <person name="Teixeira S.M."/>
            <person name="Murta S.M."/>
            <person name="Sincero T.C."/>
            <person name="Mendes T.A."/>
            <person name="Urmenyi T.P."/>
            <person name="Silva V.G."/>
            <person name="da Rocha W.D."/>
            <person name="Andersson B."/>
            <person name="Romanha A.J."/>
            <person name="Steindel M."/>
            <person name="de Vasconcelos A.T."/>
            <person name="Grisard E.C."/>
        </authorList>
    </citation>
    <scope>NUCLEOTIDE SEQUENCE [LARGE SCALE GENOMIC DNA]</scope>
    <source>
        <strain evidence="1 2">SC58</strain>
    </source>
</reference>
<dbReference type="Proteomes" id="UP000031737">
    <property type="component" value="Unassembled WGS sequence"/>
</dbReference>
<proteinExistence type="predicted"/>
<keyword evidence="2" id="KW-1185">Reference proteome</keyword>